<dbReference type="GO" id="GO:0003700">
    <property type="term" value="F:DNA-binding transcription factor activity"/>
    <property type="evidence" value="ECO:0007669"/>
    <property type="project" value="InterPro"/>
</dbReference>
<evidence type="ECO:0000259" key="1">
    <source>
        <dbReference type="PROSITE" id="PS50995"/>
    </source>
</evidence>
<name>A0A5N5E3J4_RHOER</name>
<protein>
    <recommendedName>
        <fullName evidence="1">HTH marR-type domain-containing protein</fullName>
    </recommendedName>
</protein>
<dbReference type="SUPFAM" id="SSF46785">
    <property type="entry name" value="Winged helix' DNA-binding domain"/>
    <property type="match status" value="1"/>
</dbReference>
<proteinExistence type="predicted"/>
<dbReference type="PROSITE" id="PS50995">
    <property type="entry name" value="HTH_MARR_2"/>
    <property type="match status" value="1"/>
</dbReference>
<dbReference type="InterPro" id="IPR000835">
    <property type="entry name" value="HTH_MarR-typ"/>
</dbReference>
<dbReference type="PANTHER" id="PTHR39515">
    <property type="entry name" value="CONSERVED PROTEIN"/>
    <property type="match status" value="1"/>
</dbReference>
<reference evidence="2 3" key="1">
    <citation type="journal article" date="2017" name="Poromechanics V (2013)">
        <title>Genomic Characterization of the Arsenic-Tolerant Actinobacterium, &lt;i&gt;Rhodococcus erythropolis&lt;/i&gt; S43.</title>
        <authorList>
            <person name="Retamal-Morales G."/>
            <person name="Mehnert M."/>
            <person name="Schwabe R."/>
            <person name="Tischler D."/>
            <person name="Schloemann M."/>
            <person name="Levican G.J."/>
        </authorList>
    </citation>
    <scope>NUCLEOTIDE SEQUENCE [LARGE SCALE GENOMIC DNA]</scope>
    <source>
        <strain evidence="2 3">S43</strain>
    </source>
</reference>
<dbReference type="Pfam" id="PF01047">
    <property type="entry name" value="MarR"/>
    <property type="match status" value="1"/>
</dbReference>
<dbReference type="PRINTS" id="PR00598">
    <property type="entry name" value="HTHMARR"/>
</dbReference>
<evidence type="ECO:0000313" key="3">
    <source>
        <dbReference type="Proteomes" id="UP000325576"/>
    </source>
</evidence>
<dbReference type="Proteomes" id="UP000325576">
    <property type="component" value="Unassembled WGS sequence"/>
</dbReference>
<dbReference type="InterPro" id="IPR036388">
    <property type="entry name" value="WH-like_DNA-bd_sf"/>
</dbReference>
<dbReference type="AlphaFoldDB" id="A0A5N5E3J4"/>
<dbReference type="Gene3D" id="1.10.10.10">
    <property type="entry name" value="Winged helix-like DNA-binding domain superfamily/Winged helix DNA-binding domain"/>
    <property type="match status" value="1"/>
</dbReference>
<dbReference type="InterPro" id="IPR036390">
    <property type="entry name" value="WH_DNA-bd_sf"/>
</dbReference>
<sequence length="154" mass="16868">MAVITHDSAEAILDNLRALVRRHREVSSTGSRQLSPGMLPDPLGALLSQLSAADSTRSTDLAEKLRVTVSTLSRQITHAESCGYIQRRPDPDDGRASLLSLTPLGVQTLVFHRRAQAQRLIDHLDGWTEEDAVDVACALDRLRRSTCPESHAAH</sequence>
<accession>A0A5N5E3J4</accession>
<feature type="domain" description="HTH marR-type" evidence="1">
    <location>
        <begin position="9"/>
        <end position="144"/>
    </location>
</feature>
<comment type="caution">
    <text evidence="2">The sequence shown here is derived from an EMBL/GenBank/DDBJ whole genome shotgun (WGS) entry which is preliminary data.</text>
</comment>
<evidence type="ECO:0000313" key="2">
    <source>
        <dbReference type="EMBL" id="KAB2585019.1"/>
    </source>
</evidence>
<gene>
    <name evidence="2" type="ORF">BS297_12520</name>
</gene>
<dbReference type="SMART" id="SM00347">
    <property type="entry name" value="HTH_MARR"/>
    <property type="match status" value="1"/>
</dbReference>
<dbReference type="EMBL" id="MRBO01000377">
    <property type="protein sequence ID" value="KAB2585019.1"/>
    <property type="molecule type" value="Genomic_DNA"/>
</dbReference>
<dbReference type="PANTHER" id="PTHR39515:SF2">
    <property type="entry name" value="HTH-TYPE TRANSCRIPTIONAL REGULATOR RV0880"/>
    <property type="match status" value="1"/>
</dbReference>
<organism evidence="2 3">
    <name type="scientific">Rhodococcus erythropolis</name>
    <name type="common">Arthrobacter picolinophilus</name>
    <dbReference type="NCBI Taxonomy" id="1833"/>
    <lineage>
        <taxon>Bacteria</taxon>
        <taxon>Bacillati</taxon>
        <taxon>Actinomycetota</taxon>
        <taxon>Actinomycetes</taxon>
        <taxon>Mycobacteriales</taxon>
        <taxon>Nocardiaceae</taxon>
        <taxon>Rhodococcus</taxon>
        <taxon>Rhodococcus erythropolis group</taxon>
    </lineage>
</organism>
<dbReference type="InterPro" id="IPR052526">
    <property type="entry name" value="HTH-type_Bedaq_tolerance"/>
</dbReference>